<evidence type="ECO:0000313" key="2">
    <source>
        <dbReference type="EMBL" id="NIK86860.1"/>
    </source>
</evidence>
<proteinExistence type="predicted"/>
<dbReference type="InterPro" id="IPR006059">
    <property type="entry name" value="SBP"/>
</dbReference>
<dbReference type="AlphaFoldDB" id="A0A846MUV8"/>
<dbReference type="EMBL" id="JAASRM010000001">
    <property type="protein sequence ID" value="NIK86860.1"/>
    <property type="molecule type" value="Genomic_DNA"/>
</dbReference>
<dbReference type="PANTHER" id="PTHR30222:SF2">
    <property type="entry name" value="ABC TRANSPORTER SUBSTRATE-BINDING PROTEIN"/>
    <property type="match status" value="1"/>
</dbReference>
<keyword evidence="3" id="KW-1185">Reference proteome</keyword>
<evidence type="ECO:0000313" key="3">
    <source>
        <dbReference type="Proteomes" id="UP000570514"/>
    </source>
</evidence>
<reference evidence="2 3" key="1">
    <citation type="submission" date="2020-03" db="EMBL/GenBank/DDBJ databases">
        <title>Genomic Encyclopedia of Type Strains, Phase IV (KMG-IV): sequencing the most valuable type-strain genomes for metagenomic binning, comparative biology and taxonomic classification.</title>
        <authorList>
            <person name="Goeker M."/>
        </authorList>
    </citation>
    <scope>NUCLEOTIDE SEQUENCE [LARGE SCALE GENOMIC DNA]</scope>
    <source>
        <strain evidence="2 3">DSM 19867</strain>
    </source>
</reference>
<organism evidence="2 3">
    <name type="scientific">Rhizomicrobium palustre</name>
    <dbReference type="NCBI Taxonomy" id="189966"/>
    <lineage>
        <taxon>Bacteria</taxon>
        <taxon>Pseudomonadati</taxon>
        <taxon>Pseudomonadota</taxon>
        <taxon>Alphaproteobacteria</taxon>
        <taxon>Micropepsales</taxon>
        <taxon>Micropepsaceae</taxon>
        <taxon>Rhizomicrobium</taxon>
    </lineage>
</organism>
<name>A0A846MUV8_9PROT</name>
<comment type="caution">
    <text evidence="2">The sequence shown here is derived from an EMBL/GenBank/DDBJ whole genome shotgun (WGS) entry which is preliminary data.</text>
</comment>
<protein>
    <submittedName>
        <fullName evidence="2">Putative spermidine/putrescine transport system substrate-binding protein</fullName>
    </submittedName>
</protein>
<sequence length="366" mass="39146">MMKTWRVVAASAAGFVVLASVFGYLFMTRPKPELRVATWPGSYGHAQASAQLVPFGNASGTNVLLAIYDGGTSDLARQVASKQYKWDVIDFEYPDVVSACAQGLLEPINADDLPAGANGRPARLDFVPGAIGPCWVASVVYSQVIAYTPTVAQPQKAADFFDVAHFPGKRALSATSGKYALELALLADGVAPKDVYPTLATPSGLKRAIAKLQSLKGDLVWYKGAADAAAMLSDGRAAMALMPNWAVFDADNSPDAHGKLAILWDRQLYEMEAFGIPKGSPKTKAANDFLRFATRSENLGRMASWIPYGPARRSGLAFVVTNPDLKIAMQPYLPTAHMDTAFAVDAGWWRSHGSEVAAAWQGFAAP</sequence>
<gene>
    <name evidence="2" type="ORF">FHS83_000178</name>
</gene>
<keyword evidence="1" id="KW-0732">Signal</keyword>
<dbReference type="RefSeq" id="WP_167079942.1">
    <property type="nucleotide sequence ID" value="NZ_BAAADC010000001.1"/>
</dbReference>
<evidence type="ECO:0000256" key="1">
    <source>
        <dbReference type="ARBA" id="ARBA00022729"/>
    </source>
</evidence>
<accession>A0A846MUV8</accession>
<dbReference type="PANTHER" id="PTHR30222">
    <property type="entry name" value="SPERMIDINE/PUTRESCINE-BINDING PERIPLASMIC PROTEIN"/>
    <property type="match status" value="1"/>
</dbReference>
<dbReference type="Proteomes" id="UP000570514">
    <property type="component" value="Unassembled WGS sequence"/>
</dbReference>
<dbReference type="SUPFAM" id="SSF53850">
    <property type="entry name" value="Periplasmic binding protein-like II"/>
    <property type="match status" value="1"/>
</dbReference>
<dbReference type="Gene3D" id="3.40.190.10">
    <property type="entry name" value="Periplasmic binding protein-like II"/>
    <property type="match status" value="2"/>
</dbReference>
<dbReference type="Pfam" id="PF13416">
    <property type="entry name" value="SBP_bac_8"/>
    <property type="match status" value="1"/>
</dbReference>